<dbReference type="Proteomes" id="UP000326944">
    <property type="component" value="Chromosome"/>
</dbReference>
<name>A0A5P8P0T4_9BACT</name>
<accession>A0A5P8P0T4</accession>
<protein>
    <recommendedName>
        <fullName evidence="1">DUF5644 domain-containing protein</fullName>
    </recommendedName>
</protein>
<dbReference type="Gene3D" id="3.10.20.30">
    <property type="match status" value="1"/>
</dbReference>
<dbReference type="KEGG" id="sulg:FJR48_05550"/>
<dbReference type="RefSeq" id="WP_152307163.1">
    <property type="nucleotide sequence ID" value="NZ_CP043617.1"/>
</dbReference>
<feature type="domain" description="DUF5644" evidence="1">
    <location>
        <begin position="108"/>
        <end position="203"/>
    </location>
</feature>
<dbReference type="Gene3D" id="1.10.1060.20">
    <property type="match status" value="1"/>
</dbReference>
<evidence type="ECO:0000313" key="2">
    <source>
        <dbReference type="EMBL" id="QFR49220.1"/>
    </source>
</evidence>
<dbReference type="Gene3D" id="3.40.50.11810">
    <property type="match status" value="1"/>
</dbReference>
<reference evidence="2 3" key="1">
    <citation type="submission" date="2019-09" db="EMBL/GenBank/DDBJ databases">
        <title>Sulfurimonas gotlandica sp. nov., a chemoautotrophic and psychrotolerant epsilonproteobacterium isolated from a pelagic redoxcline, and an emended description of the genus Sulfurimonas.</title>
        <authorList>
            <person name="Wang S."/>
            <person name="Jiang L."/>
            <person name="Shao S."/>
        </authorList>
    </citation>
    <scope>NUCLEOTIDE SEQUENCE [LARGE SCALE GENOMIC DNA]</scope>
    <source>
        <strain evidence="2 3">GYSZ_1</strain>
    </source>
</reference>
<evidence type="ECO:0000313" key="3">
    <source>
        <dbReference type="Proteomes" id="UP000326944"/>
    </source>
</evidence>
<proteinExistence type="predicted"/>
<dbReference type="AlphaFoldDB" id="A0A5P8P0T4"/>
<dbReference type="OrthoDB" id="5372285at2"/>
<organism evidence="2 3">
    <name type="scientific">Sulfurimonas lithotrophica</name>
    <dbReference type="NCBI Taxonomy" id="2590022"/>
    <lineage>
        <taxon>Bacteria</taxon>
        <taxon>Pseudomonadati</taxon>
        <taxon>Campylobacterota</taxon>
        <taxon>Epsilonproteobacteria</taxon>
        <taxon>Campylobacterales</taxon>
        <taxon>Sulfurimonadaceae</taxon>
        <taxon>Sulfurimonas</taxon>
    </lineage>
</organism>
<dbReference type="EMBL" id="CP043617">
    <property type="protein sequence ID" value="QFR49220.1"/>
    <property type="molecule type" value="Genomic_DNA"/>
</dbReference>
<dbReference type="InterPro" id="IPR012675">
    <property type="entry name" value="Beta-grasp_dom_sf"/>
</dbReference>
<keyword evidence="3" id="KW-1185">Reference proteome</keyword>
<gene>
    <name evidence="2" type="ORF">FJR48_05550</name>
</gene>
<dbReference type="InterPro" id="IPR041543">
    <property type="entry name" value="DUF5644"/>
</dbReference>
<dbReference type="Pfam" id="PF18712">
    <property type="entry name" value="DUF5644"/>
    <property type="match status" value="1"/>
</dbReference>
<sequence length="377" mass="44128">MNNKLNIEVYKFNHEQDYLPYYKYYSIDYSLNDTLDDILTNINSVEKLSYEKGCNVVINNLFVNTSETIENIIKKTGNNLTIEPISKYRCKNDLIINKDDYLNKLNRFNQFLNDEELNKYKKSLELMYYSSNTINYNRDYIGDHSLVIAYDIINTKPEFKESILNILSEANTGIYHYTSSKNRLFSYDANIEEKVEFLFELVTEYTKPSLTQNKYISKLYEKFKKQEIETKTVISQNNVEIKQSFEGFNIAYYSVDRDLDIESFIEKSKASLVKTNMQHANLPKRVYKQNTRLIYMIAADILLEAKDNNADFIIIKDETLVDVFDKEQDKLASLSGREIDLSIITYNQFLMLLNGEKDKAVLGLDKNKVKIEFLASA</sequence>
<evidence type="ECO:0000259" key="1">
    <source>
        <dbReference type="Pfam" id="PF18712"/>
    </source>
</evidence>